<keyword evidence="1" id="KW-0812">Transmembrane</keyword>
<name>A0AAU8ZJR0_MORMO</name>
<evidence type="ECO:0000313" key="4">
    <source>
        <dbReference type="Proteomes" id="UP000244682"/>
    </source>
</evidence>
<dbReference type="InterPro" id="IPR050879">
    <property type="entry name" value="Acyltransferase_3"/>
</dbReference>
<dbReference type="PANTHER" id="PTHR23028:SF53">
    <property type="entry name" value="ACYL_TRANSF_3 DOMAIN-CONTAINING PROTEIN"/>
    <property type="match status" value="1"/>
</dbReference>
<feature type="transmembrane region" description="Helical" evidence="1">
    <location>
        <begin position="180"/>
        <end position="198"/>
    </location>
</feature>
<evidence type="ECO:0000256" key="1">
    <source>
        <dbReference type="SAM" id="Phobius"/>
    </source>
</evidence>
<evidence type="ECO:0000313" key="3">
    <source>
        <dbReference type="EMBL" id="AWC93157.1"/>
    </source>
</evidence>
<sequence length="219" mass="25743">MTKSNKEQSKNNSNRNLKIDGLRGVLAVSVFFHHTVISYYWIKNGTWEPIDNVAIMNLGSVSVSLFFMITGYLFYKIAIKNKSPSWRTIYLSRVFRIYPVYIIAVALIFLIYFIKYGGLNVFELIKLCMNWLLFQGVDIGDFEAKRVIAGVQWTLVYEFVFYISLPFLTFIYWRKFTISNIISASISAFFVMTYVLYYDVQPEKFILFLFGFLAYEFKN</sequence>
<protein>
    <recommendedName>
        <fullName evidence="2">Acyltransferase 3 domain-containing protein</fullName>
    </recommendedName>
</protein>
<feature type="transmembrane region" description="Helical" evidence="1">
    <location>
        <begin position="54"/>
        <end position="75"/>
    </location>
</feature>
<feature type="domain" description="Acyltransferase 3" evidence="2">
    <location>
        <begin position="17"/>
        <end position="216"/>
    </location>
</feature>
<dbReference type="InterPro" id="IPR002656">
    <property type="entry name" value="Acyl_transf_3_dom"/>
</dbReference>
<accession>A0AAU8ZJR0</accession>
<dbReference type="AlphaFoldDB" id="A0AAU8ZJR0"/>
<organism evidence="3 4">
    <name type="scientific">Morganella morganii</name>
    <name type="common">Proteus morganii</name>
    <dbReference type="NCBI Taxonomy" id="582"/>
    <lineage>
        <taxon>Bacteria</taxon>
        <taxon>Pseudomonadati</taxon>
        <taxon>Pseudomonadota</taxon>
        <taxon>Gammaproteobacteria</taxon>
        <taxon>Enterobacterales</taxon>
        <taxon>Morganellaceae</taxon>
        <taxon>Morganella</taxon>
    </lineage>
</organism>
<feature type="transmembrane region" description="Helical" evidence="1">
    <location>
        <begin position="95"/>
        <end position="114"/>
    </location>
</feature>
<dbReference type="PANTHER" id="PTHR23028">
    <property type="entry name" value="ACETYLTRANSFERASE"/>
    <property type="match status" value="1"/>
</dbReference>
<dbReference type="GO" id="GO:0016020">
    <property type="term" value="C:membrane"/>
    <property type="evidence" value="ECO:0007669"/>
    <property type="project" value="TreeGrafter"/>
</dbReference>
<dbReference type="RefSeq" id="WP_108655728.1">
    <property type="nucleotide sequence ID" value="NZ_CP028956.1"/>
</dbReference>
<feature type="transmembrane region" description="Helical" evidence="1">
    <location>
        <begin position="155"/>
        <end position="173"/>
    </location>
</feature>
<dbReference type="EMBL" id="CP028956">
    <property type="protein sequence ID" value="AWC93157.1"/>
    <property type="molecule type" value="Genomic_DNA"/>
</dbReference>
<keyword evidence="1" id="KW-1133">Transmembrane helix</keyword>
<dbReference type="Pfam" id="PF01757">
    <property type="entry name" value="Acyl_transf_3"/>
    <property type="match status" value="1"/>
</dbReference>
<reference evidence="3 4" key="1">
    <citation type="submission" date="2018-04" db="EMBL/GenBank/DDBJ databases">
        <title>Whole genome sequencing of Morganella morganii AR_0133.</title>
        <authorList>
            <person name="Conlan S."/>
            <person name="Thomas P.J."/>
            <person name="Mullikin J."/>
            <person name="Frank K.M."/>
            <person name="Segre J.A."/>
        </authorList>
    </citation>
    <scope>NUCLEOTIDE SEQUENCE [LARGE SCALE GENOMIC DNA]</scope>
    <source>
        <strain evidence="3 4">AR_0133</strain>
    </source>
</reference>
<evidence type="ECO:0000259" key="2">
    <source>
        <dbReference type="Pfam" id="PF01757"/>
    </source>
</evidence>
<feature type="transmembrane region" description="Helical" evidence="1">
    <location>
        <begin position="21"/>
        <end position="42"/>
    </location>
</feature>
<gene>
    <name evidence="3" type="ORF">AM380_05640</name>
</gene>
<dbReference type="GO" id="GO:0016747">
    <property type="term" value="F:acyltransferase activity, transferring groups other than amino-acyl groups"/>
    <property type="evidence" value="ECO:0007669"/>
    <property type="project" value="InterPro"/>
</dbReference>
<dbReference type="GO" id="GO:0000271">
    <property type="term" value="P:polysaccharide biosynthetic process"/>
    <property type="evidence" value="ECO:0007669"/>
    <property type="project" value="TreeGrafter"/>
</dbReference>
<dbReference type="Proteomes" id="UP000244682">
    <property type="component" value="Chromosome"/>
</dbReference>
<proteinExistence type="predicted"/>
<keyword evidence="1" id="KW-0472">Membrane</keyword>